<gene>
    <name evidence="4" type="ORF">H8S08_01015</name>
</gene>
<name>A0ABR7CIW6_9BACT</name>
<dbReference type="SUPFAM" id="SSF56935">
    <property type="entry name" value="Porins"/>
    <property type="match status" value="1"/>
</dbReference>
<dbReference type="Pfam" id="PF13620">
    <property type="entry name" value="CarboxypepD_reg"/>
    <property type="match status" value="1"/>
</dbReference>
<evidence type="ECO:0000313" key="5">
    <source>
        <dbReference type="Proteomes" id="UP000636891"/>
    </source>
</evidence>
<protein>
    <submittedName>
        <fullName evidence="4">TonB-dependent receptor</fullName>
    </submittedName>
</protein>
<dbReference type="RefSeq" id="WP_118656486.1">
    <property type="nucleotide sequence ID" value="NZ_JACOOK010000001.1"/>
</dbReference>
<dbReference type="InterPro" id="IPR008969">
    <property type="entry name" value="CarboxyPept-like_regulatory"/>
</dbReference>
<dbReference type="Pfam" id="PF14905">
    <property type="entry name" value="OMP_b-brl_3"/>
    <property type="match status" value="1"/>
</dbReference>
<dbReference type="EMBL" id="JACOOK010000001">
    <property type="protein sequence ID" value="MBC5615599.1"/>
    <property type="molecule type" value="Genomic_DNA"/>
</dbReference>
<keyword evidence="4" id="KW-0675">Receptor</keyword>
<dbReference type="SUPFAM" id="SSF49464">
    <property type="entry name" value="Carboxypeptidase regulatory domain-like"/>
    <property type="match status" value="1"/>
</dbReference>
<dbReference type="InterPro" id="IPR041700">
    <property type="entry name" value="OMP_b-brl_3"/>
</dbReference>
<feature type="chain" id="PRO_5046068556" evidence="2">
    <location>
        <begin position="24"/>
        <end position="962"/>
    </location>
</feature>
<evidence type="ECO:0000313" key="4">
    <source>
        <dbReference type="EMBL" id="MBC5615599.1"/>
    </source>
</evidence>
<feature type="domain" description="Outer membrane protein beta-barrel" evidence="3">
    <location>
        <begin position="456"/>
        <end position="917"/>
    </location>
</feature>
<feature type="signal peptide" evidence="2">
    <location>
        <begin position="1"/>
        <end position="23"/>
    </location>
</feature>
<proteinExistence type="predicted"/>
<organism evidence="4 5">
    <name type="scientific">Alistipes hominis</name>
    <dbReference type="NCBI Taxonomy" id="2763015"/>
    <lineage>
        <taxon>Bacteria</taxon>
        <taxon>Pseudomonadati</taxon>
        <taxon>Bacteroidota</taxon>
        <taxon>Bacteroidia</taxon>
        <taxon>Bacteroidales</taxon>
        <taxon>Rikenellaceae</taxon>
        <taxon>Alistipes</taxon>
    </lineage>
</organism>
<accession>A0ABR7CIW6</accession>
<feature type="region of interest" description="Disordered" evidence="1">
    <location>
        <begin position="926"/>
        <end position="962"/>
    </location>
</feature>
<feature type="compositionally biased region" description="Basic and acidic residues" evidence="1">
    <location>
        <begin position="926"/>
        <end position="943"/>
    </location>
</feature>
<comment type="caution">
    <text evidence="4">The sequence shown here is derived from an EMBL/GenBank/DDBJ whole genome shotgun (WGS) entry which is preliminary data.</text>
</comment>
<dbReference type="Proteomes" id="UP000636891">
    <property type="component" value="Unassembled WGS sequence"/>
</dbReference>
<reference evidence="4 5" key="1">
    <citation type="submission" date="2020-08" db="EMBL/GenBank/DDBJ databases">
        <title>Genome public.</title>
        <authorList>
            <person name="Liu C."/>
            <person name="Sun Q."/>
        </authorList>
    </citation>
    <scope>NUCLEOTIDE SEQUENCE [LARGE SCALE GENOMIC DNA]</scope>
    <source>
        <strain evidence="4 5">New-7</strain>
    </source>
</reference>
<keyword evidence="5" id="KW-1185">Reference proteome</keyword>
<evidence type="ECO:0000259" key="3">
    <source>
        <dbReference type="Pfam" id="PF14905"/>
    </source>
</evidence>
<evidence type="ECO:0000256" key="1">
    <source>
        <dbReference type="SAM" id="MobiDB-lite"/>
    </source>
</evidence>
<keyword evidence="2" id="KW-0732">Signal</keyword>
<feature type="compositionally biased region" description="Pro residues" evidence="1">
    <location>
        <begin position="944"/>
        <end position="953"/>
    </location>
</feature>
<sequence length="962" mass="106033">MKHTTLLLLLLFALPFLPEPVSAATPKSGSITGKIIDQTAQEPVIGAVIECSPADSTKKLYTTSDKDGAFTFPKLAYGSYDVTITYLGLTSHTSQVEVAKPKTDLGTITMTPDIQQMDEIVVKGLTMRTTQKGDTLVYNAGAFKVTPDASTEKLLEKMPGIKVEGGSVEAQGEQVKKVLVDGKEFFGEDVTTAIKNLPAEVIDRVEVFDKLSDQAAFSGVDDGQGYKAINIVTQRGLNQAKFGRFYGSYGFDELYNVSASINLLKDNRRLTLLGMANNVNQQNFATDDLLGVLSSGGGRGGRGGRGGNAFMIGNQSGVSTVKMFGVDYANQWWDKLKVQGSYSFNTTKNTTEALTQREYFSAQLYDETGRDNSRNFNHRINGLVEYKINDNNQLMFRPSLSFQTNDTYSADTSATAATDGDAGNTLLNFFKSNSAANSAGYNISGDLNFMHKFGGRDGRVLTVSINGGASKNDRDNTKYSLTRYLNPDSTSQLNQLILNHSKGYRVGGRVSYSEPVSERVQLLANYDISYNYSDRDKRSYELPGDLFLDSLSNTYNSGYLTHRVGPGFRLHSDKTMLVVNLNYQYATLTGDQQFPTVSRSKMAANFDNIVYRAMLHLKFNRSNSMRVRLFSGTDNPSVTQLQNVLDVSNPLFISQGNPNLKPVYAQRMNIRYTRVNVGKGTTLGAQMTAGIQNNSITNSVERADRNGYEVKDETGNTVVVLDRGAQYSRPVNLNGYWTIDGGAYYGFPVGWLGSNLNLDLRASYTAMPTIYNLVRSTTTTASYTGGITLGSNFSDQLDFTFTYRAGYNIAHSTNNNEYFNGVGTGRIKWITWKGITLEANGSYSKYRGVTDKFTEEFFLLNAGIGKKLFKNQRGEISVQVYDILNQNKSFVRNVSENYIQNVTTNVLGRYVSISLVYNLRTLTGKDGKAYSRPEGRDDFRRDGPPPGDHPTGPPRGGGMPPF</sequence>
<dbReference type="Gene3D" id="2.60.40.1120">
    <property type="entry name" value="Carboxypeptidase-like, regulatory domain"/>
    <property type="match status" value="1"/>
</dbReference>
<evidence type="ECO:0000256" key="2">
    <source>
        <dbReference type="SAM" id="SignalP"/>
    </source>
</evidence>